<feature type="non-terminal residue" evidence="1">
    <location>
        <position position="1"/>
    </location>
</feature>
<proteinExistence type="predicted"/>
<evidence type="ECO:0000313" key="1">
    <source>
        <dbReference type="EMBL" id="SVA91622.1"/>
    </source>
</evidence>
<dbReference type="SUPFAM" id="SSF48371">
    <property type="entry name" value="ARM repeat"/>
    <property type="match status" value="1"/>
</dbReference>
<name>A0A381ZRW6_9ZZZZ</name>
<dbReference type="EMBL" id="UINC01022299">
    <property type="protein sequence ID" value="SVA91622.1"/>
    <property type="molecule type" value="Genomic_DNA"/>
</dbReference>
<reference evidence="1" key="1">
    <citation type="submission" date="2018-05" db="EMBL/GenBank/DDBJ databases">
        <authorList>
            <person name="Lanie J.A."/>
            <person name="Ng W.-L."/>
            <person name="Kazmierczak K.M."/>
            <person name="Andrzejewski T.M."/>
            <person name="Davidsen T.M."/>
            <person name="Wayne K.J."/>
            <person name="Tettelin H."/>
            <person name="Glass J.I."/>
            <person name="Rusch D."/>
            <person name="Podicherti R."/>
            <person name="Tsui H.-C.T."/>
            <person name="Winkler M.E."/>
        </authorList>
    </citation>
    <scope>NUCLEOTIDE SEQUENCE</scope>
</reference>
<dbReference type="InterPro" id="IPR016024">
    <property type="entry name" value="ARM-type_fold"/>
</dbReference>
<sequence length="262" mass="29911">ELSKKKGRKVVEYMLLDAAKTDPFWGVRKEAAIAFGKLKPKIQFEDYVWINDEHDSRVKRALLGVLKNYKGDVGVSNFLQSVIRADTNYYVIADAFKTLVAVDSSSAKQYVDGLLNTESHNDTIRKSALFYFSAVKTDGNYDRLQKLASYGVMAWEARPSAIKELGAYVKTKPKTVDLLIDFLYDKDRFVRREAINQLSKHGSRSHFAALESVKESDPVLTVNVLRAKKAIEKRDTKKETKKEKNVDELRRIVDDIQKLIDQ</sequence>
<dbReference type="Gene3D" id="1.25.10.10">
    <property type="entry name" value="Leucine-rich Repeat Variant"/>
    <property type="match status" value="1"/>
</dbReference>
<dbReference type="Pfam" id="PF13646">
    <property type="entry name" value="HEAT_2"/>
    <property type="match status" value="1"/>
</dbReference>
<accession>A0A381ZRW6</accession>
<dbReference type="AlphaFoldDB" id="A0A381ZRW6"/>
<dbReference type="InterPro" id="IPR011989">
    <property type="entry name" value="ARM-like"/>
</dbReference>
<protein>
    <recommendedName>
        <fullName evidence="2">HEAT repeat domain-containing protein</fullName>
    </recommendedName>
</protein>
<organism evidence="1">
    <name type="scientific">marine metagenome</name>
    <dbReference type="NCBI Taxonomy" id="408172"/>
    <lineage>
        <taxon>unclassified sequences</taxon>
        <taxon>metagenomes</taxon>
        <taxon>ecological metagenomes</taxon>
    </lineage>
</organism>
<gene>
    <name evidence="1" type="ORF">METZ01_LOCUS144476</name>
</gene>
<evidence type="ECO:0008006" key="2">
    <source>
        <dbReference type="Google" id="ProtNLM"/>
    </source>
</evidence>